<evidence type="ECO:0000256" key="7">
    <source>
        <dbReference type="ARBA" id="ARBA00023136"/>
    </source>
</evidence>
<evidence type="ECO:0000256" key="6">
    <source>
        <dbReference type="ARBA" id="ARBA00022989"/>
    </source>
</evidence>
<comment type="caution">
    <text evidence="9">The sequence shown here is derived from an EMBL/GenBank/DDBJ whole genome shotgun (WGS) entry which is preliminary data.</text>
</comment>
<protein>
    <recommendedName>
        <fullName evidence="8">Glycosyltransferase family 92 protein</fullName>
        <ecNumber evidence="8">2.4.1.-</ecNumber>
    </recommendedName>
</protein>
<keyword evidence="5 8" id="KW-0812">Transmembrane</keyword>
<comment type="subcellular location">
    <subcellularLocation>
        <location evidence="1">Membrane</location>
        <topology evidence="1">Single-pass membrane protein</topology>
    </subcellularLocation>
</comment>
<dbReference type="Proteomes" id="UP000822688">
    <property type="component" value="Chromosome 6"/>
</dbReference>
<dbReference type="Pfam" id="PF01697">
    <property type="entry name" value="Glyco_transf_92"/>
    <property type="match status" value="1"/>
</dbReference>
<keyword evidence="7 8" id="KW-0472">Membrane</keyword>
<evidence type="ECO:0000256" key="8">
    <source>
        <dbReference type="RuleBase" id="RU366017"/>
    </source>
</evidence>
<evidence type="ECO:0000256" key="2">
    <source>
        <dbReference type="ARBA" id="ARBA00007647"/>
    </source>
</evidence>
<dbReference type="EMBL" id="CM026427">
    <property type="protein sequence ID" value="KAG0568480.1"/>
    <property type="molecule type" value="Genomic_DNA"/>
</dbReference>
<proteinExistence type="inferred from homology"/>
<keyword evidence="3 8" id="KW-0328">Glycosyltransferase</keyword>
<evidence type="ECO:0000256" key="1">
    <source>
        <dbReference type="ARBA" id="ARBA00004167"/>
    </source>
</evidence>
<accession>A0A8T0HB28</accession>
<dbReference type="GO" id="GO:0005737">
    <property type="term" value="C:cytoplasm"/>
    <property type="evidence" value="ECO:0007669"/>
    <property type="project" value="TreeGrafter"/>
</dbReference>
<dbReference type="GO" id="GO:0016757">
    <property type="term" value="F:glycosyltransferase activity"/>
    <property type="evidence" value="ECO:0007669"/>
    <property type="project" value="UniProtKB-UniRule"/>
</dbReference>
<gene>
    <name evidence="9" type="ORF">KC19_6G022000</name>
</gene>
<dbReference type="EC" id="2.4.1.-" evidence="8"/>
<name>A0A8T0HB28_CERPU</name>
<dbReference type="PANTHER" id="PTHR21461">
    <property type="entry name" value="GLYCOSYLTRANSFERASE FAMILY 92 PROTEIN"/>
    <property type="match status" value="1"/>
</dbReference>
<evidence type="ECO:0000256" key="4">
    <source>
        <dbReference type="ARBA" id="ARBA00022679"/>
    </source>
</evidence>
<evidence type="ECO:0000313" key="10">
    <source>
        <dbReference type="Proteomes" id="UP000822688"/>
    </source>
</evidence>
<reference evidence="9 10" key="1">
    <citation type="submission" date="2020-06" db="EMBL/GenBank/DDBJ databases">
        <title>WGS assembly of Ceratodon purpureus strain R40.</title>
        <authorList>
            <person name="Carey S.B."/>
            <person name="Jenkins J."/>
            <person name="Shu S."/>
            <person name="Lovell J.T."/>
            <person name="Sreedasyam A."/>
            <person name="Maumus F."/>
            <person name="Tiley G.P."/>
            <person name="Fernandez-Pozo N."/>
            <person name="Barry K."/>
            <person name="Chen C."/>
            <person name="Wang M."/>
            <person name="Lipzen A."/>
            <person name="Daum C."/>
            <person name="Saski C.A."/>
            <person name="Payton A.C."/>
            <person name="Mcbreen J.C."/>
            <person name="Conrad R.E."/>
            <person name="Kollar L.M."/>
            <person name="Olsson S."/>
            <person name="Huttunen S."/>
            <person name="Landis J.B."/>
            <person name="Wickett N.J."/>
            <person name="Johnson M.G."/>
            <person name="Rensing S.A."/>
            <person name="Grimwood J."/>
            <person name="Schmutz J."/>
            <person name="Mcdaniel S.F."/>
        </authorList>
    </citation>
    <scope>NUCLEOTIDE SEQUENCE [LARGE SCALE GENOMIC DNA]</scope>
    <source>
        <strain evidence="9 10">R40</strain>
    </source>
</reference>
<dbReference type="PANTHER" id="PTHR21461:SF12">
    <property type="entry name" value="GALACTAN BETA-1,4-GALACTOSYLTRANSFERASE GALS2"/>
    <property type="match status" value="1"/>
</dbReference>
<organism evidence="9 10">
    <name type="scientific">Ceratodon purpureus</name>
    <name type="common">Fire moss</name>
    <name type="synonym">Dicranum purpureum</name>
    <dbReference type="NCBI Taxonomy" id="3225"/>
    <lineage>
        <taxon>Eukaryota</taxon>
        <taxon>Viridiplantae</taxon>
        <taxon>Streptophyta</taxon>
        <taxon>Embryophyta</taxon>
        <taxon>Bryophyta</taxon>
        <taxon>Bryophytina</taxon>
        <taxon>Bryopsida</taxon>
        <taxon>Dicranidae</taxon>
        <taxon>Pseudoditrichales</taxon>
        <taxon>Ditrichaceae</taxon>
        <taxon>Ceratodon</taxon>
    </lineage>
</organism>
<evidence type="ECO:0000256" key="5">
    <source>
        <dbReference type="ARBA" id="ARBA00022692"/>
    </source>
</evidence>
<keyword evidence="6 8" id="KW-1133">Transmembrane helix</keyword>
<dbReference type="AlphaFoldDB" id="A0A8T0HB28"/>
<evidence type="ECO:0000313" key="9">
    <source>
        <dbReference type="EMBL" id="KAG0568480.1"/>
    </source>
</evidence>
<evidence type="ECO:0000256" key="3">
    <source>
        <dbReference type="ARBA" id="ARBA00022676"/>
    </source>
</evidence>
<keyword evidence="4 8" id="KW-0808">Transferase</keyword>
<dbReference type="GO" id="GO:0016020">
    <property type="term" value="C:membrane"/>
    <property type="evidence" value="ECO:0007669"/>
    <property type="project" value="UniProtKB-SubCell"/>
</dbReference>
<keyword evidence="10" id="KW-1185">Reference proteome</keyword>
<feature type="transmembrane region" description="Helical" evidence="8">
    <location>
        <begin position="12"/>
        <end position="33"/>
    </location>
</feature>
<sequence>MKASKRILDTYAGVLSMNTALVLIVINCLFLVFQISSNAPSIYERGWWPPRPQLMGCVNATTTTMDEPLNMSSIDLSRGDVRFFHPHGIASRLIVEVGSYRNGPRTFSSVVMTSKHLNNLHEILYECEWVSSDDPPLKVKARPIKPDWNMGRLYGTMVLVCEFPRDVGTDAEGGRLVLTAGYAEPVFRSPERFVALTEMRGEYNASRYAPPYPYEITFCGSPLYGNISPQRVREWIAYHAWFFGEKTLFIFQDAGGIHEEVYRVLKPWIDIGRVRVQNLRQAEVYDGYYHHQFTMLNDCMLMSQTLANWTFFFDVDEFLYIPPSGEPYQPTIGSILAEKARNNVTQILFQNVKVSDGLCWKSTRRVLDEPKISRKWAFEKLVYANCDYGWKPDESRKYAVQPQRVWATGVHRSEHMKLDGKQEDMEITTLRAYHYHNTANGRTELCREFPLSPNGEPNSLNVRNCTLDFSMATLAPTIKSYELAMVGKQPFIL</sequence>
<comment type="similarity">
    <text evidence="2 8">Belongs to the glycosyltransferase 92 family.</text>
</comment>
<dbReference type="InterPro" id="IPR008166">
    <property type="entry name" value="Glyco_transf_92"/>
</dbReference>